<evidence type="ECO:0000256" key="1">
    <source>
        <dbReference type="SAM" id="Phobius"/>
    </source>
</evidence>
<organism evidence="2 3">
    <name type="scientific">Candidatus Berkelbacteria bacterium Gr01-1014_85</name>
    <dbReference type="NCBI Taxonomy" id="2017150"/>
    <lineage>
        <taxon>Bacteria</taxon>
        <taxon>Candidatus Berkelbacteria</taxon>
    </lineage>
</organism>
<feature type="transmembrane region" description="Helical" evidence="1">
    <location>
        <begin position="73"/>
        <end position="92"/>
    </location>
</feature>
<protein>
    <submittedName>
        <fullName evidence="2">Uncharacterized protein</fullName>
    </submittedName>
</protein>
<accession>A0A554JD47</accession>
<keyword evidence="1" id="KW-1133">Transmembrane helix</keyword>
<sequence>MGNRHANDEVAERFCKACPDEQQQMADQIAKLPEPKAPRIVLWVGVSIILVLLGAINFFLLIDLAYMKPDLRILALIDTYGLAGIVKAILFYRVSKPSVYNMLAEYEARHGHLPVKE</sequence>
<dbReference type="Proteomes" id="UP000316253">
    <property type="component" value="Unassembled WGS sequence"/>
</dbReference>
<evidence type="ECO:0000313" key="3">
    <source>
        <dbReference type="Proteomes" id="UP000316253"/>
    </source>
</evidence>
<dbReference type="AlphaFoldDB" id="A0A554JD47"/>
<name>A0A554JD47_9BACT</name>
<keyword evidence="1" id="KW-0812">Transmembrane</keyword>
<proteinExistence type="predicted"/>
<gene>
    <name evidence="2" type="ORF">CEO22_139</name>
</gene>
<keyword evidence="1" id="KW-0472">Membrane</keyword>
<reference evidence="2 3" key="1">
    <citation type="submission" date="2017-08" db="EMBL/GenBank/DDBJ databases">
        <title>Mechanisms for carbon and nitrogen cycling indicate functional differentiation within the Candidate Phyla Radiation.</title>
        <authorList>
            <person name="Danczak R.E."/>
            <person name="Johnston M.D."/>
            <person name="Kenah C."/>
            <person name="Slattery M."/>
            <person name="Wrighton K.C."/>
            <person name="Wilkins M.J."/>
        </authorList>
    </citation>
    <scope>NUCLEOTIDE SEQUENCE [LARGE SCALE GENOMIC DNA]</scope>
    <source>
        <strain evidence="2">Gr01-1014_85</strain>
    </source>
</reference>
<dbReference type="EMBL" id="VMFD01000010">
    <property type="protein sequence ID" value="TSC66312.1"/>
    <property type="molecule type" value="Genomic_DNA"/>
</dbReference>
<evidence type="ECO:0000313" key="2">
    <source>
        <dbReference type="EMBL" id="TSC66312.1"/>
    </source>
</evidence>
<feature type="transmembrane region" description="Helical" evidence="1">
    <location>
        <begin position="40"/>
        <end position="61"/>
    </location>
</feature>
<comment type="caution">
    <text evidence="2">The sequence shown here is derived from an EMBL/GenBank/DDBJ whole genome shotgun (WGS) entry which is preliminary data.</text>
</comment>